<evidence type="ECO:0000256" key="4">
    <source>
        <dbReference type="SAM" id="SignalP"/>
    </source>
</evidence>
<dbReference type="EMBL" id="JADBJN010000002">
    <property type="protein sequence ID" value="KAG5678819.1"/>
    <property type="molecule type" value="Genomic_DNA"/>
</dbReference>
<evidence type="ECO:0000256" key="3">
    <source>
        <dbReference type="ARBA" id="ARBA00022737"/>
    </source>
</evidence>
<dbReference type="SUPFAM" id="SSF52058">
    <property type="entry name" value="L domain-like"/>
    <property type="match status" value="1"/>
</dbReference>
<evidence type="ECO:0000313" key="6">
    <source>
        <dbReference type="Proteomes" id="UP001107558"/>
    </source>
</evidence>
<dbReference type="AlphaFoldDB" id="A0A9J6CAP0"/>
<sequence length="511" mass="58359">MNLRFIKLIIFLTALSKIDGYSSLEVNVQCTYEVSYKGLYTCILGRVNINSPNQILIITGNHLPGYSDEDVFACIPDFAVTNNNFRFFNGEILRKFHNLKFLQIDSRKLEGFSFNAFTFCSQLQELEFFGGNVTNIYPGLLEHCQNLDIFTASQAEVWSFPGQFFGNSQKLRKFTLTVSNMNTLPENLFQNSVNLWNVNLFGNEITTLPANLLSNSRNLVFINLSYNLISDPNVIENLLNGLLALEFINLRGNNFTNFNFGFFSQFSNLRNLSIGGRLTTNFTNINWTSLPRSLRELNVLNIGESITGTAFFHLTNLRRLQVSGSNIRNFDPNTFSTLENLEILILSNCGLTTLHPQLFNNLRNVFHLSLYQNNIEELPPNIFASLENLGNGNFQFSRESLELGDNKIKELNSNSFGHHLHMTHFSINRNEVYKIEPGIFARNFPNLVLFSAFQNKCVSAFIQQKFDDNPYLEYCFANWLGITTTTTDGSNEISKINFIIIGFFVAILWRI</sequence>
<comment type="caution">
    <text evidence="5">The sequence shown here is derived from an EMBL/GenBank/DDBJ whole genome shotgun (WGS) entry which is preliminary data.</text>
</comment>
<dbReference type="InterPro" id="IPR032675">
    <property type="entry name" value="LRR_dom_sf"/>
</dbReference>
<dbReference type="GO" id="GO:0031012">
    <property type="term" value="C:extracellular matrix"/>
    <property type="evidence" value="ECO:0007669"/>
    <property type="project" value="TreeGrafter"/>
</dbReference>
<dbReference type="GO" id="GO:0005615">
    <property type="term" value="C:extracellular space"/>
    <property type="evidence" value="ECO:0007669"/>
    <property type="project" value="TreeGrafter"/>
</dbReference>
<organism evidence="5 6">
    <name type="scientific">Polypedilum vanderplanki</name>
    <name type="common">Sleeping chironomid midge</name>
    <dbReference type="NCBI Taxonomy" id="319348"/>
    <lineage>
        <taxon>Eukaryota</taxon>
        <taxon>Metazoa</taxon>
        <taxon>Ecdysozoa</taxon>
        <taxon>Arthropoda</taxon>
        <taxon>Hexapoda</taxon>
        <taxon>Insecta</taxon>
        <taxon>Pterygota</taxon>
        <taxon>Neoptera</taxon>
        <taxon>Endopterygota</taxon>
        <taxon>Diptera</taxon>
        <taxon>Nematocera</taxon>
        <taxon>Chironomoidea</taxon>
        <taxon>Chironomidae</taxon>
        <taxon>Chironominae</taxon>
        <taxon>Polypedilum</taxon>
        <taxon>Polypedilum</taxon>
    </lineage>
</organism>
<accession>A0A9J6CAP0</accession>
<evidence type="ECO:0000256" key="1">
    <source>
        <dbReference type="ARBA" id="ARBA00022614"/>
    </source>
</evidence>
<dbReference type="PANTHER" id="PTHR24373">
    <property type="entry name" value="SLIT RELATED LEUCINE-RICH REPEAT NEURONAL PROTEIN"/>
    <property type="match status" value="1"/>
</dbReference>
<keyword evidence="1" id="KW-0433">Leucine-rich repeat</keyword>
<feature type="signal peptide" evidence="4">
    <location>
        <begin position="1"/>
        <end position="20"/>
    </location>
</feature>
<dbReference type="SMART" id="SM00369">
    <property type="entry name" value="LRR_TYP"/>
    <property type="match status" value="6"/>
</dbReference>
<keyword evidence="2 4" id="KW-0732">Signal</keyword>
<dbReference type="Pfam" id="PF13855">
    <property type="entry name" value="LRR_8"/>
    <property type="match status" value="1"/>
</dbReference>
<feature type="chain" id="PRO_5039924241" evidence="4">
    <location>
        <begin position="21"/>
        <end position="511"/>
    </location>
</feature>
<keyword evidence="6" id="KW-1185">Reference proteome</keyword>
<gene>
    <name evidence="5" type="ORF">PVAND_008453</name>
</gene>
<keyword evidence="3" id="KW-0677">Repeat</keyword>
<dbReference type="InterPro" id="IPR001611">
    <property type="entry name" value="Leu-rich_rpt"/>
</dbReference>
<reference evidence="5" key="1">
    <citation type="submission" date="2021-03" db="EMBL/GenBank/DDBJ databases">
        <title>Chromosome level genome of the anhydrobiotic midge Polypedilum vanderplanki.</title>
        <authorList>
            <person name="Yoshida Y."/>
            <person name="Kikawada T."/>
            <person name="Gusev O."/>
        </authorList>
    </citation>
    <scope>NUCLEOTIDE SEQUENCE</scope>
    <source>
        <strain evidence="5">NIAS01</strain>
        <tissue evidence="5">Whole body or cell culture</tissue>
    </source>
</reference>
<dbReference type="InterPro" id="IPR050328">
    <property type="entry name" value="Dev_Immune_Receptor"/>
</dbReference>
<dbReference type="Proteomes" id="UP001107558">
    <property type="component" value="Chromosome 2"/>
</dbReference>
<dbReference type="PROSITE" id="PS51450">
    <property type="entry name" value="LRR"/>
    <property type="match status" value="1"/>
</dbReference>
<evidence type="ECO:0000256" key="2">
    <source>
        <dbReference type="ARBA" id="ARBA00022729"/>
    </source>
</evidence>
<dbReference type="InterPro" id="IPR003591">
    <property type="entry name" value="Leu-rich_rpt_typical-subtyp"/>
</dbReference>
<evidence type="ECO:0000313" key="5">
    <source>
        <dbReference type="EMBL" id="KAG5678819.1"/>
    </source>
</evidence>
<dbReference type="OrthoDB" id="7775762at2759"/>
<name>A0A9J6CAP0_POLVA</name>
<protein>
    <submittedName>
        <fullName evidence="5">Uncharacterized protein</fullName>
    </submittedName>
</protein>
<dbReference type="PANTHER" id="PTHR24373:SF398">
    <property type="entry name" value="LEUCINE-RICH REPEAT-CONTAINING G-PROTEIN COUPLED RECEPTOR 6"/>
    <property type="match status" value="1"/>
</dbReference>
<dbReference type="Gene3D" id="3.80.10.10">
    <property type="entry name" value="Ribonuclease Inhibitor"/>
    <property type="match status" value="3"/>
</dbReference>
<proteinExistence type="predicted"/>